<dbReference type="CDD" id="cd12148">
    <property type="entry name" value="fungal_TF_MHR"/>
    <property type="match status" value="1"/>
</dbReference>
<dbReference type="CDD" id="cd00067">
    <property type="entry name" value="GAL4"/>
    <property type="match status" value="1"/>
</dbReference>
<dbReference type="InterPro" id="IPR051127">
    <property type="entry name" value="Fungal_SecMet_Regulators"/>
</dbReference>
<organism evidence="7 8">
    <name type="scientific">Pyrenophora seminiperda CCB06</name>
    <dbReference type="NCBI Taxonomy" id="1302712"/>
    <lineage>
        <taxon>Eukaryota</taxon>
        <taxon>Fungi</taxon>
        <taxon>Dikarya</taxon>
        <taxon>Ascomycota</taxon>
        <taxon>Pezizomycotina</taxon>
        <taxon>Dothideomycetes</taxon>
        <taxon>Pleosporomycetidae</taxon>
        <taxon>Pleosporales</taxon>
        <taxon>Pleosporineae</taxon>
        <taxon>Pleosporaceae</taxon>
        <taxon>Pyrenophora</taxon>
    </lineage>
</organism>
<dbReference type="GO" id="GO:0000978">
    <property type="term" value="F:RNA polymerase II cis-regulatory region sequence-specific DNA binding"/>
    <property type="evidence" value="ECO:0007669"/>
    <property type="project" value="TreeGrafter"/>
</dbReference>
<dbReference type="GO" id="GO:0005634">
    <property type="term" value="C:nucleus"/>
    <property type="evidence" value="ECO:0007669"/>
    <property type="project" value="TreeGrafter"/>
</dbReference>
<evidence type="ECO:0000259" key="6">
    <source>
        <dbReference type="SMART" id="SM00906"/>
    </source>
</evidence>
<dbReference type="OrthoDB" id="3266505at2759"/>
<evidence type="ECO:0000313" key="8">
    <source>
        <dbReference type="Proteomes" id="UP000265663"/>
    </source>
</evidence>
<name>A0A3M7M1V1_9PLEO</name>
<evidence type="ECO:0000256" key="1">
    <source>
        <dbReference type="ARBA" id="ARBA00023015"/>
    </source>
</evidence>
<dbReference type="GO" id="GO:0006351">
    <property type="term" value="P:DNA-templated transcription"/>
    <property type="evidence" value="ECO:0007669"/>
    <property type="project" value="InterPro"/>
</dbReference>
<dbReference type="PANTHER" id="PTHR47424:SF3">
    <property type="entry name" value="REGULATORY PROTEIN GAL4"/>
    <property type="match status" value="1"/>
</dbReference>
<evidence type="ECO:0000256" key="4">
    <source>
        <dbReference type="ARBA" id="ARBA00023242"/>
    </source>
</evidence>
<keyword evidence="1" id="KW-0805">Transcription regulation</keyword>
<dbReference type="InterPro" id="IPR001138">
    <property type="entry name" value="Zn2Cys6_DnaBD"/>
</dbReference>
<dbReference type="GO" id="GO:0000981">
    <property type="term" value="F:DNA-binding transcription factor activity, RNA polymerase II-specific"/>
    <property type="evidence" value="ECO:0007669"/>
    <property type="project" value="InterPro"/>
</dbReference>
<dbReference type="GO" id="GO:0000435">
    <property type="term" value="P:positive regulation of transcription from RNA polymerase II promoter by galactose"/>
    <property type="evidence" value="ECO:0007669"/>
    <property type="project" value="TreeGrafter"/>
</dbReference>
<evidence type="ECO:0000256" key="5">
    <source>
        <dbReference type="SAM" id="MobiDB-lite"/>
    </source>
</evidence>
<dbReference type="SMART" id="SM00906">
    <property type="entry name" value="Fungal_trans"/>
    <property type="match status" value="1"/>
</dbReference>
<feature type="region of interest" description="Disordered" evidence="5">
    <location>
        <begin position="83"/>
        <end position="120"/>
    </location>
</feature>
<feature type="region of interest" description="Disordered" evidence="5">
    <location>
        <begin position="1"/>
        <end position="21"/>
    </location>
</feature>
<keyword evidence="2" id="KW-0238">DNA-binding</keyword>
<dbReference type="Pfam" id="PF04082">
    <property type="entry name" value="Fungal_trans"/>
    <property type="match status" value="1"/>
</dbReference>
<evidence type="ECO:0000256" key="3">
    <source>
        <dbReference type="ARBA" id="ARBA00023163"/>
    </source>
</evidence>
<evidence type="ECO:0000313" key="7">
    <source>
        <dbReference type="EMBL" id="RMZ68374.1"/>
    </source>
</evidence>
<dbReference type="EMBL" id="KE747815">
    <property type="protein sequence ID" value="RMZ68374.1"/>
    <property type="molecule type" value="Genomic_DNA"/>
</dbReference>
<keyword evidence="3" id="KW-0804">Transcription</keyword>
<dbReference type="Proteomes" id="UP000265663">
    <property type="component" value="Unassembled WGS sequence"/>
</dbReference>
<proteinExistence type="predicted"/>
<dbReference type="AlphaFoldDB" id="A0A3M7M1V1"/>
<reference evidence="7 8" key="1">
    <citation type="journal article" date="2014" name="PLoS ONE">
        <title>De novo Genome Assembly of the Fungal Plant Pathogen Pyrenophora semeniperda.</title>
        <authorList>
            <person name="Soliai M.M."/>
            <person name="Meyer S.E."/>
            <person name="Udall J.A."/>
            <person name="Elzinga D.E."/>
            <person name="Hermansen R.A."/>
            <person name="Bodily P.M."/>
            <person name="Hart A.A."/>
            <person name="Coleman C.E."/>
        </authorList>
    </citation>
    <scope>NUCLEOTIDE SEQUENCE [LARGE SCALE GENOMIC DNA]</scope>
    <source>
        <strain evidence="7 8">CCB06</strain>
        <tissue evidence="7">Mycelium</tissue>
    </source>
</reference>
<dbReference type="GO" id="GO:0008270">
    <property type="term" value="F:zinc ion binding"/>
    <property type="evidence" value="ECO:0007669"/>
    <property type="project" value="InterPro"/>
</dbReference>
<accession>A0A3M7M1V1</accession>
<gene>
    <name evidence="7" type="ORF">GMOD_00010001</name>
</gene>
<dbReference type="InterPro" id="IPR007219">
    <property type="entry name" value="XnlR_reg_dom"/>
</dbReference>
<evidence type="ECO:0000256" key="2">
    <source>
        <dbReference type="ARBA" id="ARBA00023125"/>
    </source>
</evidence>
<feature type="compositionally biased region" description="Gly residues" evidence="5">
    <location>
        <begin position="644"/>
        <end position="658"/>
    </location>
</feature>
<dbReference type="PANTHER" id="PTHR47424">
    <property type="entry name" value="REGULATORY PROTEIN GAL4"/>
    <property type="match status" value="1"/>
</dbReference>
<sequence>MSSACAILLPTSSPRHEPSPVSFRAYGRRKKVVVAQAQEGPPKCSGDNPCQRCIDNGKRCFFSEDQTAAEALQNLSRPTPTLQAQAANTSGNGNNASRRSILPRDDETERRASDASTRSMSIEARMTRVEAMMEALMRDRGLTLTPSGSVEREDSGSEGFRGDTVFTGLPLDPINPVLAFMGQPSPFTQESSNPAQSTVEPPHLVQLGNRTMPFPNPVEYQLRLTSFFTDIHLSHPCIDEAEFRSRSEQMLASSTMQPGDSYLLALNYLIFACCDALLNTKKIVSSKPVGWQWLELADDILDKKSLLRGNGDLTLIQCLLFQALYYTFVDVPGPAYNSIGLAARLVFQYSLHQQSAWIDITTRQAYEHICLFWNVFVADRFISLTCGRPYTIHEADIQVELPNELFNRAMLPIQLDHEHDPRPFMNRYLHYVILWARYAGNSLDGRSLDRSTQDAIDAQIAHFTDHDLPELEIPYTQPGSGSDTPLKICLAQKKTDFVLWGFRPTITSLQYDDDHAAHFSHLAVFTVTRMAAFSHDARRPFSFRHSITTSLANALLVLCSLVLRDPTAKPQSHIDALRIAKEMLNDMADSQPYAKRVSEDFEALVRVVEGVLEGKDVPENAALFFPYKDSSPQLRMPLVRVKEGGSGGGSGKAGVGNGDRGKVREVGGGGGVLWL</sequence>
<feature type="compositionally biased region" description="Basic and acidic residues" evidence="5">
    <location>
        <begin position="102"/>
        <end position="113"/>
    </location>
</feature>
<protein>
    <submittedName>
        <fullName evidence="7">Fungal specific transcription factor domain-containing</fullName>
    </submittedName>
</protein>
<feature type="compositionally biased region" description="Low complexity" evidence="5">
    <location>
        <begin position="83"/>
        <end position="97"/>
    </location>
</feature>
<feature type="region of interest" description="Disordered" evidence="5">
    <location>
        <begin position="642"/>
        <end position="661"/>
    </location>
</feature>
<keyword evidence="8" id="KW-1185">Reference proteome</keyword>
<keyword evidence="4" id="KW-0539">Nucleus</keyword>
<feature type="domain" description="Xylanolytic transcriptional activator regulatory" evidence="6">
    <location>
        <begin position="335"/>
        <end position="408"/>
    </location>
</feature>